<dbReference type="EMBL" id="JAPNKA010000001">
    <property type="protein sequence ID" value="MCY1083212.1"/>
    <property type="molecule type" value="Genomic_DNA"/>
</dbReference>
<dbReference type="RefSeq" id="WP_267541750.1">
    <property type="nucleotide sequence ID" value="NZ_JAPNKA010000001.1"/>
</dbReference>
<sequence length="111" mass="12610">MSLIDVLLRVRSEHARGRPLGVFFGGMETTQAVAAFETGYRACCRYHGMEDPWYEAFNDWLFRRELSTEGWHKRYLSECGGAHLNAIQRYLDTVAEFAAQNPAPPPSRAEG</sequence>
<name>A0ABT4AQY4_9BACT</name>
<comment type="caution">
    <text evidence="1">The sequence shown here is derived from an EMBL/GenBank/DDBJ whole genome shotgun (WGS) entry which is preliminary data.</text>
</comment>
<evidence type="ECO:0000313" key="2">
    <source>
        <dbReference type="Proteomes" id="UP001207654"/>
    </source>
</evidence>
<reference evidence="1 2" key="1">
    <citation type="submission" date="2022-11" db="EMBL/GenBank/DDBJ databases">
        <title>Minimal conservation of predation-associated metabolite biosynthetic gene clusters underscores biosynthetic potential of Myxococcota including descriptions for ten novel species: Archangium lansinium sp. nov., Myxococcus landrumus sp. nov., Nannocystis bai.</title>
        <authorList>
            <person name="Ahearne A."/>
            <person name="Stevens C."/>
            <person name="Phillips K."/>
        </authorList>
    </citation>
    <scope>NUCLEOTIDE SEQUENCE [LARGE SCALE GENOMIC DNA]</scope>
    <source>
        <strain evidence="1 2">MIWBW</strain>
    </source>
</reference>
<protein>
    <submittedName>
        <fullName evidence="1">Uncharacterized protein</fullName>
    </submittedName>
</protein>
<dbReference type="Proteomes" id="UP001207654">
    <property type="component" value="Unassembled WGS sequence"/>
</dbReference>
<proteinExistence type="predicted"/>
<evidence type="ECO:0000313" key="1">
    <source>
        <dbReference type="EMBL" id="MCY1083212.1"/>
    </source>
</evidence>
<accession>A0ABT4AQY4</accession>
<organism evidence="1 2">
    <name type="scientific">Archangium lansingense</name>
    <dbReference type="NCBI Taxonomy" id="2995310"/>
    <lineage>
        <taxon>Bacteria</taxon>
        <taxon>Pseudomonadati</taxon>
        <taxon>Myxococcota</taxon>
        <taxon>Myxococcia</taxon>
        <taxon>Myxococcales</taxon>
        <taxon>Cystobacterineae</taxon>
        <taxon>Archangiaceae</taxon>
        <taxon>Archangium</taxon>
    </lineage>
</organism>
<gene>
    <name evidence="1" type="ORF">OV287_53130</name>
</gene>
<keyword evidence="2" id="KW-1185">Reference proteome</keyword>